<sequence>MTITVLLQVWLVDYKLFIQHIGNGGDGPPEYGIKHLMTGESWWLNKQRSAWLTFENIKIPFPFSKQWIWEDDEVINVELQDRILDGNIYLGTDGCKIDWTLIVSGGTARVCLANN</sequence>
<evidence type="ECO:0000313" key="2">
    <source>
        <dbReference type="Proteomes" id="UP000662074"/>
    </source>
</evidence>
<dbReference type="Proteomes" id="UP000662074">
    <property type="component" value="Unassembled WGS sequence"/>
</dbReference>
<dbReference type="RefSeq" id="WP_188416157.1">
    <property type="nucleotide sequence ID" value="NZ_BMDO01000004.1"/>
</dbReference>
<reference evidence="1" key="2">
    <citation type="submission" date="2020-09" db="EMBL/GenBank/DDBJ databases">
        <authorList>
            <person name="Sun Q."/>
            <person name="Sedlacek I."/>
        </authorList>
    </citation>
    <scope>NUCLEOTIDE SEQUENCE</scope>
    <source>
        <strain evidence="1">CCM 8711</strain>
    </source>
</reference>
<comment type="caution">
    <text evidence="1">The sequence shown here is derived from an EMBL/GenBank/DDBJ whole genome shotgun (WGS) entry which is preliminary data.</text>
</comment>
<dbReference type="AlphaFoldDB" id="A0A917JAY7"/>
<proteinExistence type="predicted"/>
<protein>
    <submittedName>
        <fullName evidence="1">Uncharacterized protein</fullName>
    </submittedName>
</protein>
<organism evidence="1 2">
    <name type="scientific">Mucilaginibacter galii</name>
    <dbReference type="NCBI Taxonomy" id="2005073"/>
    <lineage>
        <taxon>Bacteria</taxon>
        <taxon>Pseudomonadati</taxon>
        <taxon>Bacteroidota</taxon>
        <taxon>Sphingobacteriia</taxon>
        <taxon>Sphingobacteriales</taxon>
        <taxon>Sphingobacteriaceae</taxon>
        <taxon>Mucilaginibacter</taxon>
    </lineage>
</organism>
<dbReference type="EMBL" id="BMDO01000004">
    <property type="protein sequence ID" value="GGI50741.1"/>
    <property type="molecule type" value="Genomic_DNA"/>
</dbReference>
<reference evidence="1" key="1">
    <citation type="journal article" date="2014" name="Int. J. Syst. Evol. Microbiol.">
        <title>Complete genome sequence of Corynebacterium casei LMG S-19264T (=DSM 44701T), isolated from a smear-ripened cheese.</title>
        <authorList>
            <consortium name="US DOE Joint Genome Institute (JGI-PGF)"/>
            <person name="Walter F."/>
            <person name="Albersmeier A."/>
            <person name="Kalinowski J."/>
            <person name="Ruckert C."/>
        </authorList>
    </citation>
    <scope>NUCLEOTIDE SEQUENCE</scope>
    <source>
        <strain evidence="1">CCM 8711</strain>
    </source>
</reference>
<gene>
    <name evidence="1" type="ORF">GCM10011425_19530</name>
</gene>
<accession>A0A917JAY7</accession>
<keyword evidence="2" id="KW-1185">Reference proteome</keyword>
<name>A0A917JAY7_9SPHI</name>
<evidence type="ECO:0000313" key="1">
    <source>
        <dbReference type="EMBL" id="GGI50741.1"/>
    </source>
</evidence>